<evidence type="ECO:0000259" key="9">
    <source>
        <dbReference type="Pfam" id="PF01515"/>
    </source>
</evidence>
<accession>A0ABR9ZQU6</accession>
<dbReference type="PANTHER" id="PTHR43356">
    <property type="entry name" value="PHOSPHATE ACETYLTRANSFERASE"/>
    <property type="match status" value="1"/>
</dbReference>
<evidence type="ECO:0000256" key="8">
    <source>
        <dbReference type="ARBA" id="ARBA00031108"/>
    </source>
</evidence>
<evidence type="ECO:0000313" key="11">
    <source>
        <dbReference type="Proteomes" id="UP000614200"/>
    </source>
</evidence>
<dbReference type="RefSeq" id="WP_194701064.1">
    <property type="nucleotide sequence ID" value="NZ_JADKNH010000003.1"/>
</dbReference>
<comment type="similarity">
    <text evidence="3">Belongs to the phosphate acetyltransferase and butyryltransferase family.</text>
</comment>
<dbReference type="InterPro" id="IPR004614">
    <property type="entry name" value="P_AcTrfase"/>
</dbReference>
<evidence type="ECO:0000256" key="5">
    <source>
        <dbReference type="ARBA" id="ARBA00021528"/>
    </source>
</evidence>
<dbReference type="NCBIfam" id="TIGR00651">
    <property type="entry name" value="pta"/>
    <property type="match status" value="1"/>
</dbReference>
<dbReference type="GO" id="GO:0008959">
    <property type="term" value="F:phosphate acetyltransferase activity"/>
    <property type="evidence" value="ECO:0007669"/>
    <property type="project" value="UniProtKB-EC"/>
</dbReference>
<evidence type="ECO:0000256" key="1">
    <source>
        <dbReference type="ARBA" id="ARBA00000705"/>
    </source>
</evidence>
<evidence type="ECO:0000256" key="4">
    <source>
        <dbReference type="ARBA" id="ARBA00012707"/>
    </source>
</evidence>
<dbReference type="InterPro" id="IPR012147">
    <property type="entry name" value="P_Ac_Bu_trans"/>
</dbReference>
<dbReference type="Proteomes" id="UP000614200">
    <property type="component" value="Unassembled WGS sequence"/>
</dbReference>
<dbReference type="PANTHER" id="PTHR43356:SF3">
    <property type="entry name" value="PHOSPHATE ACETYLTRANSFERASE"/>
    <property type="match status" value="1"/>
</dbReference>
<evidence type="ECO:0000256" key="3">
    <source>
        <dbReference type="ARBA" id="ARBA00005656"/>
    </source>
</evidence>
<keyword evidence="11" id="KW-1185">Reference proteome</keyword>
<keyword evidence="7 10" id="KW-0012">Acyltransferase</keyword>
<evidence type="ECO:0000256" key="6">
    <source>
        <dbReference type="ARBA" id="ARBA00022679"/>
    </source>
</evidence>
<dbReference type="Gene3D" id="3.40.50.10750">
    <property type="entry name" value="Isocitrate/Isopropylmalate dehydrogenase-like"/>
    <property type="match status" value="1"/>
</dbReference>
<dbReference type="Gene3D" id="3.40.50.10950">
    <property type="match status" value="1"/>
</dbReference>
<sequence length="333" mass="35391">MAFLDKIVEIAKSDVQTIVLPEAFDPRTIEATHKVLEKGIAKVILIGDEAEIKSTAGQWNIDGAEFINPKTFKDMDKLVTKLAELRKSKGMTEDQAREILMTNVLYLGVMLVKMGYAGGMVAGAANATGDVLRPALQILKTAPGIKLASGAFIMEVPDCEYGENGIFIFSDCALNPNPNAEELAHIAVSSANTFKALVHAEPHVSILSFSSKGSAKHPDVDKVIEATQIAKALAPEISLDGELQFDASIDAAIGKKKAPDSTVAGQANVIIFPDLDAGNIGYKLVQRLAKANAYGPVIQGLSMPVNDLSRGCFADDIVGTVALTALQAQMQNK</sequence>
<dbReference type="PIRSF" id="PIRSF000428">
    <property type="entry name" value="P_Ac_trans"/>
    <property type="match status" value="1"/>
</dbReference>
<dbReference type="InterPro" id="IPR002505">
    <property type="entry name" value="PTA_PTB"/>
</dbReference>
<comment type="caution">
    <text evidence="10">The sequence shown here is derived from an EMBL/GenBank/DDBJ whole genome shotgun (WGS) entry which is preliminary data.</text>
</comment>
<organism evidence="10 11">
    <name type="scientific">Fusibacter ferrireducens</name>
    <dbReference type="NCBI Taxonomy" id="2785058"/>
    <lineage>
        <taxon>Bacteria</taxon>
        <taxon>Bacillati</taxon>
        <taxon>Bacillota</taxon>
        <taxon>Clostridia</taxon>
        <taxon>Eubacteriales</taxon>
        <taxon>Eubacteriales Family XII. Incertae Sedis</taxon>
        <taxon>Fusibacter</taxon>
    </lineage>
</organism>
<protein>
    <recommendedName>
        <fullName evidence="5">Phosphate acetyltransferase</fullName>
        <ecNumber evidence="4">2.3.1.8</ecNumber>
    </recommendedName>
    <alternativeName>
        <fullName evidence="8">Phosphotransacetylase</fullName>
    </alternativeName>
</protein>
<dbReference type="EC" id="2.3.1.8" evidence="4"/>
<proteinExistence type="inferred from homology"/>
<dbReference type="EMBL" id="JADKNH010000003">
    <property type="protein sequence ID" value="MBF4692830.1"/>
    <property type="molecule type" value="Genomic_DNA"/>
</dbReference>
<name>A0ABR9ZQU6_9FIRM</name>
<dbReference type="SUPFAM" id="SSF53659">
    <property type="entry name" value="Isocitrate/Isopropylmalate dehydrogenase-like"/>
    <property type="match status" value="1"/>
</dbReference>
<reference evidence="10 11" key="1">
    <citation type="submission" date="2020-11" db="EMBL/GenBank/DDBJ databases">
        <title>Fusibacter basophilias sp. nov.</title>
        <authorList>
            <person name="Qiu D."/>
        </authorList>
    </citation>
    <scope>NUCLEOTIDE SEQUENCE [LARGE SCALE GENOMIC DNA]</scope>
    <source>
        <strain evidence="10 11">Q10-2</strain>
    </source>
</reference>
<dbReference type="InterPro" id="IPR042113">
    <property type="entry name" value="P_AcTrfase_dom1"/>
</dbReference>
<dbReference type="Pfam" id="PF01515">
    <property type="entry name" value="PTA_PTB"/>
    <property type="match status" value="1"/>
</dbReference>
<comment type="pathway">
    <text evidence="2">Metabolic intermediate biosynthesis; acetyl-CoA biosynthesis; acetyl-CoA from acetate: step 2/2.</text>
</comment>
<keyword evidence="6 10" id="KW-0808">Transferase</keyword>
<evidence type="ECO:0000256" key="7">
    <source>
        <dbReference type="ARBA" id="ARBA00023315"/>
    </source>
</evidence>
<dbReference type="NCBIfam" id="NF007233">
    <property type="entry name" value="PRK09653.1"/>
    <property type="match status" value="1"/>
</dbReference>
<gene>
    <name evidence="10" type="primary">pta</name>
    <name evidence="10" type="ORF">ISU02_06850</name>
</gene>
<evidence type="ECO:0000313" key="10">
    <source>
        <dbReference type="EMBL" id="MBF4692830.1"/>
    </source>
</evidence>
<feature type="domain" description="Phosphate acetyl/butaryl transferase" evidence="9">
    <location>
        <begin position="3"/>
        <end position="325"/>
    </location>
</feature>
<dbReference type="InterPro" id="IPR050500">
    <property type="entry name" value="Phos_Acetyltrans/Butyryltrans"/>
</dbReference>
<comment type="catalytic activity">
    <reaction evidence="1">
        <text>acetyl-CoA + phosphate = acetyl phosphate + CoA</text>
        <dbReference type="Rhea" id="RHEA:19521"/>
        <dbReference type="ChEBI" id="CHEBI:22191"/>
        <dbReference type="ChEBI" id="CHEBI:43474"/>
        <dbReference type="ChEBI" id="CHEBI:57287"/>
        <dbReference type="ChEBI" id="CHEBI:57288"/>
        <dbReference type="EC" id="2.3.1.8"/>
    </reaction>
</comment>
<dbReference type="InterPro" id="IPR042112">
    <property type="entry name" value="P_AcTrfase_dom2"/>
</dbReference>
<evidence type="ECO:0000256" key="2">
    <source>
        <dbReference type="ARBA" id="ARBA00004989"/>
    </source>
</evidence>